<evidence type="ECO:0000313" key="2">
    <source>
        <dbReference type="Proteomes" id="UP000676601"/>
    </source>
</evidence>
<organism evidence="1 2">
    <name type="scientific">Paenibacillus cineris</name>
    <dbReference type="NCBI Taxonomy" id="237530"/>
    <lineage>
        <taxon>Bacteria</taxon>
        <taxon>Bacillati</taxon>
        <taxon>Bacillota</taxon>
        <taxon>Bacilli</taxon>
        <taxon>Bacillales</taxon>
        <taxon>Paenibacillaceae</taxon>
        <taxon>Paenibacillus</taxon>
    </lineage>
</organism>
<keyword evidence="2" id="KW-1185">Reference proteome</keyword>
<evidence type="ECO:0000313" key="1">
    <source>
        <dbReference type="EMBL" id="GIO51989.1"/>
    </source>
</evidence>
<proteinExistence type="predicted"/>
<protein>
    <recommendedName>
        <fullName evidence="3">Haem-binding uptake Tiki superfamily ChaN domain-containing protein</fullName>
    </recommendedName>
</protein>
<dbReference type="Proteomes" id="UP000676601">
    <property type="component" value="Unassembled WGS sequence"/>
</dbReference>
<gene>
    <name evidence="1" type="ORF">J21TS7_03070</name>
</gene>
<sequence length="214" mass="25629">MNTLTVVGVLGTIHNEELRQTYNCSLDLYKEIIEEFSPDIICGEVHPNAWDKYCKNKGERGYWGEPASEYWELIFPLCENNKIKFVPIDWFELDVWNNFDPFAELPEGVRENIMRMDDEWFDKQMATHSFGRIPFNSLEFDTITRAKYEWLEQLNPRSYNFRWKIRNQIMIERVRNTVNSSQGKKILCIIGADHNYIFIDELIRQDIELKYPLR</sequence>
<reference evidence="1 2" key="1">
    <citation type="submission" date="2021-03" db="EMBL/GenBank/DDBJ databases">
        <title>Antimicrobial resistance genes in bacteria isolated from Japanese honey, and their potential for conferring macrolide and lincosamide resistance in the American foulbrood pathogen Paenibacillus larvae.</title>
        <authorList>
            <person name="Okamoto M."/>
            <person name="Kumagai M."/>
            <person name="Kanamori H."/>
            <person name="Takamatsu D."/>
        </authorList>
    </citation>
    <scope>NUCLEOTIDE SEQUENCE [LARGE SCALE GENOMIC DNA]</scope>
    <source>
        <strain evidence="1 2">J21TS7</strain>
    </source>
</reference>
<name>A0ABQ4L5W6_9BACL</name>
<dbReference type="RefSeq" id="WP_244879166.1">
    <property type="nucleotide sequence ID" value="NZ_BORU01000001.1"/>
</dbReference>
<accession>A0ABQ4L5W6</accession>
<comment type="caution">
    <text evidence="1">The sequence shown here is derived from an EMBL/GenBank/DDBJ whole genome shotgun (WGS) entry which is preliminary data.</text>
</comment>
<dbReference type="EMBL" id="BORU01000001">
    <property type="protein sequence ID" value="GIO51989.1"/>
    <property type="molecule type" value="Genomic_DNA"/>
</dbReference>
<evidence type="ECO:0008006" key="3">
    <source>
        <dbReference type="Google" id="ProtNLM"/>
    </source>
</evidence>